<keyword evidence="6 10" id="KW-0479">Metal-binding</keyword>
<protein>
    <recommendedName>
        <fullName evidence="4 10">3,4-dihydroxy-2-butanone 4-phosphate synthase</fullName>
        <shortName evidence="10 11">DHBP synthase</shortName>
        <ecNumber evidence="3 10">4.1.99.12</ecNumber>
    </recommendedName>
</protein>
<comment type="subunit">
    <text evidence="10 11">Homodimer.</text>
</comment>
<evidence type="ECO:0000256" key="4">
    <source>
        <dbReference type="ARBA" id="ARBA00018836"/>
    </source>
</evidence>
<dbReference type="HAMAP" id="MF_00180">
    <property type="entry name" value="RibB"/>
    <property type="match status" value="1"/>
</dbReference>
<sequence length="242" mass="25394">MLSNLSPLSAISPSLLSESPAGALEAVVPEADARPLEVRIAQALDAMREGRPVVLMDDDDRENEADLILAAERLTQANMAMLIRECSGIVCLCLTRDKVARLGLRPMVENNRSRHGTAFTVSIEAGTGVSTGVSAADRITTIRAAIADDAGPDAVVSPGHVFPLVAAEGGVLARRGHTEGSVELARMAGLAPAAVLCELMNPDGTMARRPEALAFAHMYGLPVLTIADLVAWRELEGAALRA</sequence>
<feature type="binding site" evidence="10">
    <location>
        <begin position="61"/>
        <end position="62"/>
    </location>
    <ligand>
        <name>D-ribulose 5-phosphate</name>
        <dbReference type="ChEBI" id="CHEBI:58121"/>
    </ligand>
</feature>
<evidence type="ECO:0000313" key="12">
    <source>
        <dbReference type="EMBL" id="CAG9165552.1"/>
    </source>
</evidence>
<evidence type="ECO:0000256" key="7">
    <source>
        <dbReference type="ARBA" id="ARBA00022842"/>
    </source>
</evidence>
<comment type="caution">
    <text evidence="12">The sequence shown here is derived from an EMBL/GenBank/DDBJ whole genome shotgun (WGS) entry which is preliminary data.</text>
</comment>
<dbReference type="NCBIfam" id="TIGR00506">
    <property type="entry name" value="ribB"/>
    <property type="match status" value="1"/>
</dbReference>
<dbReference type="InterPro" id="IPR017945">
    <property type="entry name" value="DHBP_synth_RibB-like_a/b_dom"/>
</dbReference>
<name>A0ABN7Y0X1_9BURK</name>
<evidence type="ECO:0000313" key="13">
    <source>
        <dbReference type="Proteomes" id="UP000721236"/>
    </source>
</evidence>
<accession>A0ABN7Y0X1</accession>
<keyword evidence="13" id="KW-1185">Reference proteome</keyword>
<comment type="catalytic activity">
    <reaction evidence="10 11">
        <text>D-ribulose 5-phosphate = (2S)-2-hydroxy-3-oxobutyl phosphate + formate + H(+)</text>
        <dbReference type="Rhea" id="RHEA:18457"/>
        <dbReference type="ChEBI" id="CHEBI:15378"/>
        <dbReference type="ChEBI" id="CHEBI:15740"/>
        <dbReference type="ChEBI" id="CHEBI:58121"/>
        <dbReference type="ChEBI" id="CHEBI:58830"/>
        <dbReference type="EC" id="4.1.99.12"/>
    </reaction>
</comment>
<organism evidence="12 13">
    <name type="scientific">Cupriavidus respiraculi</name>
    <dbReference type="NCBI Taxonomy" id="195930"/>
    <lineage>
        <taxon>Bacteria</taxon>
        <taxon>Pseudomonadati</taxon>
        <taxon>Pseudomonadota</taxon>
        <taxon>Betaproteobacteria</taxon>
        <taxon>Burkholderiales</taxon>
        <taxon>Burkholderiaceae</taxon>
        <taxon>Cupriavidus</taxon>
    </lineage>
</organism>
<comment type="pathway">
    <text evidence="2 10 11">Cofactor biosynthesis; riboflavin biosynthesis; 2-hydroxy-3-oxobutyl phosphate from D-ribulose 5-phosphate: step 1/1.</text>
</comment>
<feature type="site" description="Essential for catalytic activity" evidence="10">
    <location>
        <position position="160"/>
    </location>
</feature>
<comment type="similarity">
    <text evidence="10 11">Belongs to the DHBP synthase family.</text>
</comment>
<evidence type="ECO:0000256" key="5">
    <source>
        <dbReference type="ARBA" id="ARBA00022619"/>
    </source>
</evidence>
<evidence type="ECO:0000256" key="8">
    <source>
        <dbReference type="ARBA" id="ARBA00023211"/>
    </source>
</evidence>
<comment type="cofactor">
    <cofactor evidence="10 11">
        <name>Mg(2+)</name>
        <dbReference type="ChEBI" id="CHEBI:18420"/>
    </cofactor>
    <cofactor evidence="10 11">
        <name>Mn(2+)</name>
        <dbReference type="ChEBI" id="CHEBI:29035"/>
    </cofactor>
    <text evidence="10 11">Binds 2 divalent metal cations per subunit. Magnesium or manganese.</text>
</comment>
<dbReference type="InterPro" id="IPR000422">
    <property type="entry name" value="DHBP_synthase_RibB"/>
</dbReference>
<keyword evidence="7 10" id="KW-0460">Magnesium</keyword>
<comment type="function">
    <text evidence="1 10 11">Catalyzes the conversion of D-ribulose 5-phosphate to formate and 3,4-dihydroxy-2-butanone 4-phosphate.</text>
</comment>
<dbReference type="EMBL" id="CAJZAH010000001">
    <property type="protein sequence ID" value="CAG9165552.1"/>
    <property type="molecule type" value="Genomic_DNA"/>
</dbReference>
<evidence type="ECO:0000256" key="1">
    <source>
        <dbReference type="ARBA" id="ARBA00002284"/>
    </source>
</evidence>
<dbReference type="PANTHER" id="PTHR21327">
    <property type="entry name" value="GTP CYCLOHYDROLASE II-RELATED"/>
    <property type="match status" value="1"/>
</dbReference>
<evidence type="ECO:0000256" key="2">
    <source>
        <dbReference type="ARBA" id="ARBA00004904"/>
    </source>
</evidence>
<feature type="binding site" evidence="10">
    <location>
        <position position="62"/>
    </location>
    <ligand>
        <name>Mg(2+)</name>
        <dbReference type="ChEBI" id="CHEBI:18420"/>
        <label>1</label>
    </ligand>
</feature>
<dbReference type="Pfam" id="PF00926">
    <property type="entry name" value="DHBP_synthase"/>
    <property type="match status" value="1"/>
</dbReference>
<feature type="binding site" evidence="10">
    <location>
        <begin position="174"/>
        <end position="178"/>
    </location>
    <ligand>
        <name>D-ribulose 5-phosphate</name>
        <dbReference type="ChEBI" id="CHEBI:58121"/>
    </ligand>
</feature>
<dbReference type="Gene3D" id="3.90.870.10">
    <property type="entry name" value="DHBP synthase"/>
    <property type="match status" value="1"/>
</dbReference>
<feature type="site" description="Essential for catalytic activity" evidence="10">
    <location>
        <position position="198"/>
    </location>
</feature>
<dbReference type="SUPFAM" id="SSF55821">
    <property type="entry name" value="YrdC/RibB"/>
    <property type="match status" value="1"/>
</dbReference>
<dbReference type="PANTHER" id="PTHR21327:SF38">
    <property type="entry name" value="3,4-DIHYDROXY-2-BUTANONE 4-PHOSPHATE SYNTHASE"/>
    <property type="match status" value="1"/>
</dbReference>
<feature type="binding site" evidence="10">
    <location>
        <position position="62"/>
    </location>
    <ligand>
        <name>Mg(2+)</name>
        <dbReference type="ChEBI" id="CHEBI:18420"/>
        <label>2</label>
    </ligand>
</feature>
<dbReference type="GO" id="GO:0008686">
    <property type="term" value="F:3,4-dihydroxy-2-butanone-4-phosphate synthase activity"/>
    <property type="evidence" value="ECO:0007669"/>
    <property type="project" value="UniProtKB-EC"/>
</dbReference>
<feature type="binding site" evidence="10">
    <location>
        <position position="66"/>
    </location>
    <ligand>
        <name>D-ribulose 5-phosphate</name>
        <dbReference type="ChEBI" id="CHEBI:58121"/>
    </ligand>
</feature>
<keyword evidence="8 10" id="KW-0464">Manganese</keyword>
<reference evidence="12 13" key="1">
    <citation type="submission" date="2021-08" db="EMBL/GenBank/DDBJ databases">
        <authorList>
            <person name="Peeters C."/>
        </authorList>
    </citation>
    <scope>NUCLEOTIDE SEQUENCE [LARGE SCALE GENOMIC DNA]</scope>
    <source>
        <strain evidence="12 13">LMG 21510</strain>
    </source>
</reference>
<keyword evidence="9 10" id="KW-0456">Lyase</keyword>
<evidence type="ECO:0000256" key="11">
    <source>
        <dbReference type="RuleBase" id="RU003843"/>
    </source>
</evidence>
<evidence type="ECO:0000256" key="10">
    <source>
        <dbReference type="HAMAP-Rule" id="MF_00180"/>
    </source>
</evidence>
<gene>
    <name evidence="10 12" type="primary">ribB</name>
    <name evidence="12" type="ORF">LMG21510_00127</name>
</gene>
<evidence type="ECO:0000256" key="6">
    <source>
        <dbReference type="ARBA" id="ARBA00022723"/>
    </source>
</evidence>
<dbReference type="EC" id="4.1.99.12" evidence="3 10"/>
<keyword evidence="5 10" id="KW-0686">Riboflavin biosynthesis</keyword>
<dbReference type="RefSeq" id="WP_222205296.1">
    <property type="nucleotide sequence ID" value="NZ_CAJZAH010000001.1"/>
</dbReference>
<evidence type="ECO:0000256" key="9">
    <source>
        <dbReference type="ARBA" id="ARBA00023239"/>
    </source>
</evidence>
<evidence type="ECO:0000256" key="3">
    <source>
        <dbReference type="ARBA" id="ARBA00012153"/>
    </source>
</evidence>
<dbReference type="Proteomes" id="UP000721236">
    <property type="component" value="Unassembled WGS sequence"/>
</dbReference>
<proteinExistence type="inferred from homology"/>
<feature type="binding site" evidence="10">
    <location>
        <position position="177"/>
    </location>
    <ligand>
        <name>Mg(2+)</name>
        <dbReference type="ChEBI" id="CHEBI:18420"/>
        <label>2</label>
    </ligand>
</feature>